<dbReference type="Gene3D" id="3.40.250.10">
    <property type="entry name" value="Rhodanese-like domain"/>
    <property type="match status" value="2"/>
</dbReference>
<evidence type="ECO:0000313" key="7">
    <source>
        <dbReference type="Proteomes" id="UP000197781"/>
    </source>
</evidence>
<comment type="function">
    <text evidence="3">Counteracts the endogenous Pycsar antiviral defense system. Phosphodiesterase that enables metal-dependent hydrolysis of host cyclic nucleotide Pycsar defense signals such as cCMP and cUMP.</text>
</comment>
<dbReference type="FunFam" id="3.60.15.10:FF:000030">
    <property type="entry name" value="Metallo-beta-lactamase family protein"/>
    <property type="match status" value="1"/>
</dbReference>
<evidence type="ECO:0000256" key="3">
    <source>
        <dbReference type="ARBA" id="ARBA00034301"/>
    </source>
</evidence>
<dbReference type="KEGG" id="bfm:BP422_09340"/>
<dbReference type="GO" id="GO:0016787">
    <property type="term" value="F:hydrolase activity"/>
    <property type="evidence" value="ECO:0007669"/>
    <property type="project" value="UniProtKB-KW"/>
</dbReference>
<dbReference type="InterPro" id="IPR036873">
    <property type="entry name" value="Rhodanese-like_dom_sf"/>
</dbReference>
<dbReference type="PROSITE" id="PS50206">
    <property type="entry name" value="RHODANESE_3"/>
    <property type="match status" value="2"/>
</dbReference>
<dbReference type="Pfam" id="PF00581">
    <property type="entry name" value="Rhodanese"/>
    <property type="match status" value="1"/>
</dbReference>
<accession>A0A220MFW6</accession>
<dbReference type="Proteomes" id="UP000197781">
    <property type="component" value="Chromosome"/>
</dbReference>
<proteinExistence type="predicted"/>
<comment type="catalytic activity">
    <reaction evidence="2">
        <text>3',5'-cyclic CMP + H2O = CMP + H(+)</text>
        <dbReference type="Rhea" id="RHEA:72675"/>
        <dbReference type="ChEBI" id="CHEBI:15377"/>
        <dbReference type="ChEBI" id="CHEBI:15378"/>
        <dbReference type="ChEBI" id="CHEBI:58003"/>
        <dbReference type="ChEBI" id="CHEBI:60377"/>
    </reaction>
    <physiologicalReaction direction="left-to-right" evidence="2">
        <dbReference type="Rhea" id="RHEA:72676"/>
    </physiologicalReaction>
</comment>
<comment type="catalytic activity">
    <reaction evidence="4">
        <text>3',5'-cyclic UMP + H2O = UMP + H(+)</text>
        <dbReference type="Rhea" id="RHEA:70575"/>
        <dbReference type="ChEBI" id="CHEBI:15377"/>
        <dbReference type="ChEBI" id="CHEBI:15378"/>
        <dbReference type="ChEBI" id="CHEBI:57865"/>
        <dbReference type="ChEBI" id="CHEBI:184387"/>
    </reaction>
    <physiologicalReaction direction="left-to-right" evidence="4">
        <dbReference type="Rhea" id="RHEA:70576"/>
    </physiologicalReaction>
</comment>
<dbReference type="GO" id="GO:0006749">
    <property type="term" value="P:glutathione metabolic process"/>
    <property type="evidence" value="ECO:0007669"/>
    <property type="project" value="InterPro"/>
</dbReference>
<dbReference type="SMART" id="SM00849">
    <property type="entry name" value="Lactamase_B"/>
    <property type="match status" value="1"/>
</dbReference>
<gene>
    <name evidence="6" type="ORF">BP422_09340</name>
</gene>
<organism evidence="6 7">
    <name type="scientific">Brevibacillus formosus</name>
    <dbReference type="NCBI Taxonomy" id="54913"/>
    <lineage>
        <taxon>Bacteria</taxon>
        <taxon>Bacillati</taxon>
        <taxon>Bacillota</taxon>
        <taxon>Bacilli</taxon>
        <taxon>Bacillales</taxon>
        <taxon>Paenibacillaceae</taxon>
        <taxon>Brevibacillus</taxon>
    </lineage>
</organism>
<evidence type="ECO:0000259" key="5">
    <source>
        <dbReference type="PROSITE" id="PS50206"/>
    </source>
</evidence>
<evidence type="ECO:0000256" key="1">
    <source>
        <dbReference type="ARBA" id="ARBA00022723"/>
    </source>
</evidence>
<sequence>MLLRYFYDEKLAHASYLVGCQKTGEAIVIDPARNLAPYFQVAKAEGVTIVAATETHIHADFVSGARELGAAHQAKLFLSNEGDEDWKYQYLEGLNHQLVHDGDRFFIGNLLFEVMHTPGHTPESISFLLTDLGGNADRPIGIFTGDFVFVGDIGRPDLLEKAAGMKGTSELGARAMFQSLQKFKQLPDYMQVWPAHGAGSACGKALGAVPSSTVGYERLFNWAMSHSSEEEFVNALLDGQPEPPTYFALMKRVNKEGPALLNELPVVQEFNSLEAIKESLENGQVVDTRPFHKFAKGHLAGTLHIPFNKAFANWAGWIVDYDRPVHILATPDELDEILQALHSVGIDHVTGFIDSGKLMEIEVSSLESIEEVTPLEIADRVEKGEVHVVDVRNLAEWKEGHIPNAQHIMLGTLAMRLDEIPREKPLLVQCRSGARSAIGASILKANGFKDVMNLSGGILKWQLDGLAVVEQG</sequence>
<evidence type="ECO:0000256" key="2">
    <source>
        <dbReference type="ARBA" id="ARBA00034221"/>
    </source>
</evidence>
<dbReference type="CDD" id="cd07724">
    <property type="entry name" value="POD-like_MBL-fold"/>
    <property type="match status" value="1"/>
</dbReference>
<dbReference type="GO" id="GO:0046872">
    <property type="term" value="F:metal ion binding"/>
    <property type="evidence" value="ECO:0007669"/>
    <property type="project" value="UniProtKB-KW"/>
</dbReference>
<keyword evidence="1" id="KW-0479">Metal-binding</keyword>
<dbReference type="CDD" id="cd00158">
    <property type="entry name" value="RHOD"/>
    <property type="match status" value="1"/>
</dbReference>
<dbReference type="SUPFAM" id="SSF52821">
    <property type="entry name" value="Rhodanese/Cell cycle control phosphatase"/>
    <property type="match status" value="2"/>
</dbReference>
<dbReference type="SMART" id="SM00450">
    <property type="entry name" value="RHOD"/>
    <property type="match status" value="1"/>
</dbReference>
<dbReference type="GO" id="GO:0050313">
    <property type="term" value="F:sulfur dioxygenase activity"/>
    <property type="evidence" value="ECO:0007669"/>
    <property type="project" value="InterPro"/>
</dbReference>
<dbReference type="InterPro" id="IPR036866">
    <property type="entry name" value="RibonucZ/Hydroxyglut_hydro"/>
</dbReference>
<dbReference type="Gene3D" id="3.60.15.10">
    <property type="entry name" value="Ribonuclease Z/Hydroxyacylglutathione hydrolase-like"/>
    <property type="match status" value="1"/>
</dbReference>
<dbReference type="GO" id="GO:0070813">
    <property type="term" value="P:hydrogen sulfide metabolic process"/>
    <property type="evidence" value="ECO:0007669"/>
    <property type="project" value="TreeGrafter"/>
</dbReference>
<evidence type="ECO:0000313" key="6">
    <source>
        <dbReference type="EMBL" id="ASJ53739.1"/>
    </source>
</evidence>
<dbReference type="FunFam" id="3.40.250.10:FF:000049">
    <property type="entry name" value="Phage shock protein E"/>
    <property type="match status" value="1"/>
</dbReference>
<evidence type="ECO:0000256" key="4">
    <source>
        <dbReference type="ARBA" id="ARBA00048505"/>
    </source>
</evidence>
<reference evidence="6 7" key="1">
    <citation type="submission" date="2016-11" db="EMBL/GenBank/DDBJ databases">
        <authorList>
            <person name="Jaros S."/>
            <person name="Januszkiewicz K."/>
            <person name="Wedrychowicz H."/>
        </authorList>
    </citation>
    <scope>NUCLEOTIDE SEQUENCE [LARGE SCALE GENOMIC DNA]</scope>
    <source>
        <strain evidence="6 7">NF2</strain>
    </source>
</reference>
<dbReference type="InterPro" id="IPR044528">
    <property type="entry name" value="POD-like_MBL-fold"/>
</dbReference>
<dbReference type="InterPro" id="IPR051682">
    <property type="entry name" value="Mito_Persulfide_Diox"/>
</dbReference>
<keyword evidence="6" id="KW-0378">Hydrolase</keyword>
<feature type="domain" description="Rhodanese" evidence="5">
    <location>
        <begin position="382"/>
        <end position="470"/>
    </location>
</feature>
<name>A0A220MFW6_9BACL</name>
<protein>
    <submittedName>
        <fullName evidence="6">MBL fold metallo-hydrolase</fullName>
    </submittedName>
</protein>
<dbReference type="SUPFAM" id="SSF56281">
    <property type="entry name" value="Metallo-hydrolase/oxidoreductase"/>
    <property type="match status" value="1"/>
</dbReference>
<dbReference type="PANTHER" id="PTHR43084">
    <property type="entry name" value="PERSULFIDE DIOXYGENASE ETHE1"/>
    <property type="match status" value="1"/>
</dbReference>
<dbReference type="RefSeq" id="WP_088907533.1">
    <property type="nucleotide sequence ID" value="NZ_CP018145.1"/>
</dbReference>
<dbReference type="AlphaFoldDB" id="A0A220MFW6"/>
<dbReference type="InterPro" id="IPR001279">
    <property type="entry name" value="Metallo-B-lactamas"/>
</dbReference>
<dbReference type="EMBL" id="CP018145">
    <property type="protein sequence ID" value="ASJ53739.1"/>
    <property type="molecule type" value="Genomic_DNA"/>
</dbReference>
<feature type="domain" description="Rhodanese" evidence="5">
    <location>
        <begin position="279"/>
        <end position="341"/>
    </location>
</feature>
<dbReference type="InterPro" id="IPR001763">
    <property type="entry name" value="Rhodanese-like_dom"/>
</dbReference>
<dbReference type="Pfam" id="PF00753">
    <property type="entry name" value="Lactamase_B"/>
    <property type="match status" value="1"/>
</dbReference>
<dbReference type="PANTHER" id="PTHR43084:SF1">
    <property type="entry name" value="PERSULFIDE DIOXYGENASE ETHE1, MITOCHONDRIAL"/>
    <property type="match status" value="1"/>
</dbReference>